<evidence type="ECO:0000256" key="7">
    <source>
        <dbReference type="PROSITE-ProRule" id="PRU00042"/>
    </source>
</evidence>
<reference evidence="11 12" key="1">
    <citation type="journal article" date="2017" name="Nat. Ecol. Evol.">
        <title>Scallop genome provides insights into evolution of bilaterian karyotype and development.</title>
        <authorList>
            <person name="Wang S."/>
            <person name="Zhang J."/>
            <person name="Jiao W."/>
            <person name="Li J."/>
            <person name="Xun X."/>
            <person name="Sun Y."/>
            <person name="Guo X."/>
            <person name="Huan P."/>
            <person name="Dong B."/>
            <person name="Zhang L."/>
            <person name="Hu X."/>
            <person name="Sun X."/>
            <person name="Wang J."/>
            <person name="Zhao C."/>
            <person name="Wang Y."/>
            <person name="Wang D."/>
            <person name="Huang X."/>
            <person name="Wang R."/>
            <person name="Lv J."/>
            <person name="Li Y."/>
            <person name="Zhang Z."/>
            <person name="Liu B."/>
            <person name="Lu W."/>
            <person name="Hui Y."/>
            <person name="Liang J."/>
            <person name="Zhou Z."/>
            <person name="Hou R."/>
            <person name="Li X."/>
            <person name="Liu Y."/>
            <person name="Li H."/>
            <person name="Ning X."/>
            <person name="Lin Y."/>
            <person name="Zhao L."/>
            <person name="Xing Q."/>
            <person name="Dou J."/>
            <person name="Li Y."/>
            <person name="Mao J."/>
            <person name="Guo H."/>
            <person name="Dou H."/>
            <person name="Li T."/>
            <person name="Mu C."/>
            <person name="Jiang W."/>
            <person name="Fu Q."/>
            <person name="Fu X."/>
            <person name="Miao Y."/>
            <person name="Liu J."/>
            <person name="Yu Q."/>
            <person name="Li R."/>
            <person name="Liao H."/>
            <person name="Li X."/>
            <person name="Kong Y."/>
            <person name="Jiang Z."/>
            <person name="Chourrout D."/>
            <person name="Li R."/>
            <person name="Bao Z."/>
        </authorList>
    </citation>
    <scope>NUCLEOTIDE SEQUENCE [LARGE SCALE GENOMIC DNA]</scope>
    <source>
        <strain evidence="11 12">PY_sf001</strain>
    </source>
</reference>
<dbReference type="STRING" id="6573.A0A210QCA7"/>
<feature type="domain" description="C2H2-type" evidence="9">
    <location>
        <begin position="768"/>
        <end position="795"/>
    </location>
</feature>
<evidence type="ECO:0000259" key="9">
    <source>
        <dbReference type="PROSITE" id="PS50157"/>
    </source>
</evidence>
<feature type="domain" description="C2H2-type" evidence="9">
    <location>
        <begin position="732"/>
        <end position="759"/>
    </location>
</feature>
<feature type="domain" description="SET" evidence="10">
    <location>
        <begin position="307"/>
        <end position="536"/>
    </location>
</feature>
<evidence type="ECO:0000256" key="4">
    <source>
        <dbReference type="ARBA" id="ARBA00022833"/>
    </source>
</evidence>
<dbReference type="GO" id="GO:0008270">
    <property type="term" value="F:zinc ion binding"/>
    <property type="evidence" value="ECO:0007669"/>
    <property type="project" value="UniProtKB-KW"/>
</dbReference>
<evidence type="ECO:0000256" key="2">
    <source>
        <dbReference type="ARBA" id="ARBA00022737"/>
    </source>
</evidence>
<evidence type="ECO:0000256" key="5">
    <source>
        <dbReference type="ARBA" id="ARBA00023015"/>
    </source>
</evidence>
<dbReference type="GO" id="GO:0005634">
    <property type="term" value="C:nucleus"/>
    <property type="evidence" value="ECO:0007669"/>
    <property type="project" value="TreeGrafter"/>
</dbReference>
<proteinExistence type="predicted"/>
<keyword evidence="1" id="KW-0479">Metal-binding</keyword>
<evidence type="ECO:0000256" key="6">
    <source>
        <dbReference type="ARBA" id="ARBA00023163"/>
    </source>
</evidence>
<feature type="region of interest" description="Disordered" evidence="8">
    <location>
        <begin position="417"/>
        <end position="456"/>
    </location>
</feature>
<keyword evidence="5" id="KW-0805">Transcription regulation</keyword>
<name>A0A210QCA7_MIZYE</name>
<evidence type="ECO:0000256" key="8">
    <source>
        <dbReference type="SAM" id="MobiDB-lite"/>
    </source>
</evidence>
<dbReference type="Gene3D" id="2.170.270.10">
    <property type="entry name" value="SET domain"/>
    <property type="match status" value="2"/>
</dbReference>
<dbReference type="GO" id="GO:0010468">
    <property type="term" value="P:regulation of gene expression"/>
    <property type="evidence" value="ECO:0007669"/>
    <property type="project" value="TreeGrafter"/>
</dbReference>
<keyword evidence="3 7" id="KW-0863">Zinc-finger</keyword>
<evidence type="ECO:0000259" key="10">
    <source>
        <dbReference type="PROSITE" id="PS50280"/>
    </source>
</evidence>
<keyword evidence="12" id="KW-1185">Reference proteome</keyword>
<evidence type="ECO:0000256" key="1">
    <source>
        <dbReference type="ARBA" id="ARBA00022723"/>
    </source>
</evidence>
<sequence length="1106" mass="124199">MSSKKDDFWCSECSKSVPGMCRKHGGFHQVYDNVIPSRARLTLPQGLVIKPVKTQDGKLRYGVLAKRIVQVKSQFGPFMAKVVSTEKAKPKKEKTEQEEKKSKEKEITSNEEVVTELSRASLEQKVETPISLPAEMTPLESQQNFDTGTVVGHKVLVDGDLFEGIVSDNQSNQQIVQVGVSSSQTLQAGSFSDAEVTQSLQCYLSTANSLTDVANALPSFNSGGDMLANQTQYGSELNLQTSIEAGLPVTDGLSSNAGLSQSAEQQLTQIPNQSFETRVTVDSEGRVVVVPVNTLHGLVSTQMLVNDSLTLGPTQNQLTEGLTVTATGDSLLVNPATGEVLSGPHRTNTNSIPGLIQQQSSELMPHQASELLQHQSGELLQQNPADELLPQHQSTQLISQQSGEMVLQPDDMMLQQQPAEVGPDGDNTKELQASQTEGDQTKTQDSTGKQADTAEVPPIIVNTAAEQEYELKVFREDGYVDTLDFTDEDKCNWMMFIRPAKTASEQNLVAYQFQDYIFYVSTKPIPSNTELKVWYSADYAEKMGKDMLPDDESPEGAEFPAKWVCSVCFEGFSTFAELEAHMCPGVPPGGKRLRGRPRKGRPRKYVKPSKTWRARLDKARLSKARVQDPMVPNVPRKRGIKPFICEDEDCKKGFMSKFKLERHRLIHTCPRHHKCPYCDKSFNRKDHLKNHLITHDPNKKRWVCEECGKEYSYNFSYRTHKAFHDAESGRTTECGICHKEHETREELLYHLKVHSGARSVKNCLEKTHECIDCCKKFYTKKDVRRHMITHTKKKDFLCQHCPQRFGRKDHLTRHLRSSHSGDNPNAKPPRAPRGEKKERQVKHYERIEQAVAMPTMREEPAVLVTSQPSLNNPYPIHAIPTENRDVPLPIHLYENINAQPVITMATMTQQQQQQPAQMQQTLHIAPANQMQVERYTVEVGNQGIRHVNVNQTMDAGVIGGNDYRTMQHQGTTMYLAQPQQHHMIANKDANMELVRTNGVLDQVQYQPVREQGTRPTVLQTSDARQTPSAQTFSTLLGYMETLRFLENLPTNTQGGVIQMETTHTPTMVPIQTMPYSTSATPNLVAHPTEMQKRMPVSHHNVYQQGS</sequence>
<dbReference type="SUPFAM" id="SSF57667">
    <property type="entry name" value="beta-beta-alpha zinc fingers"/>
    <property type="match status" value="3"/>
</dbReference>
<feature type="region of interest" description="Disordered" evidence="8">
    <location>
        <begin position="85"/>
        <end position="111"/>
    </location>
</feature>
<dbReference type="PANTHER" id="PTHR16515:SF23">
    <property type="entry name" value="PLAG1 LIKE ZINC FINGER 1"/>
    <property type="match status" value="1"/>
</dbReference>
<dbReference type="PROSITE" id="PS00028">
    <property type="entry name" value="ZINC_FINGER_C2H2_1"/>
    <property type="match status" value="5"/>
</dbReference>
<keyword evidence="4" id="KW-0862">Zinc</keyword>
<dbReference type="InterPro" id="IPR013087">
    <property type="entry name" value="Znf_C2H2_type"/>
</dbReference>
<feature type="domain" description="C2H2-type" evidence="9">
    <location>
        <begin position="673"/>
        <end position="700"/>
    </location>
</feature>
<evidence type="ECO:0000313" key="12">
    <source>
        <dbReference type="Proteomes" id="UP000242188"/>
    </source>
</evidence>
<comment type="caution">
    <text evidence="11">The sequence shown here is derived from an EMBL/GenBank/DDBJ whole genome shotgun (WGS) entry which is preliminary data.</text>
</comment>
<evidence type="ECO:0000256" key="3">
    <source>
        <dbReference type="ARBA" id="ARBA00022771"/>
    </source>
</evidence>
<organism evidence="11 12">
    <name type="scientific">Mizuhopecten yessoensis</name>
    <name type="common">Japanese scallop</name>
    <name type="synonym">Patinopecten yessoensis</name>
    <dbReference type="NCBI Taxonomy" id="6573"/>
    <lineage>
        <taxon>Eukaryota</taxon>
        <taxon>Metazoa</taxon>
        <taxon>Spiralia</taxon>
        <taxon>Lophotrochozoa</taxon>
        <taxon>Mollusca</taxon>
        <taxon>Bivalvia</taxon>
        <taxon>Autobranchia</taxon>
        <taxon>Pteriomorphia</taxon>
        <taxon>Pectinida</taxon>
        <taxon>Pectinoidea</taxon>
        <taxon>Pectinidae</taxon>
        <taxon>Mizuhopecten</taxon>
    </lineage>
</organism>
<dbReference type="PROSITE" id="PS50157">
    <property type="entry name" value="ZINC_FINGER_C2H2_2"/>
    <property type="match status" value="6"/>
</dbReference>
<dbReference type="EMBL" id="NEDP02004192">
    <property type="protein sequence ID" value="OWF46387.1"/>
    <property type="molecule type" value="Genomic_DNA"/>
</dbReference>
<feature type="compositionally biased region" description="Basic and acidic residues" evidence="8">
    <location>
        <begin position="85"/>
        <end position="108"/>
    </location>
</feature>
<dbReference type="FunFam" id="3.30.160.60:FF:000100">
    <property type="entry name" value="Zinc finger 45-like"/>
    <property type="match status" value="1"/>
</dbReference>
<dbReference type="Pfam" id="PF21549">
    <property type="entry name" value="PRDM2_PR"/>
    <property type="match status" value="1"/>
</dbReference>
<dbReference type="InterPro" id="IPR036236">
    <property type="entry name" value="Znf_C2H2_sf"/>
</dbReference>
<evidence type="ECO:0000313" key="11">
    <source>
        <dbReference type="EMBL" id="OWF46387.1"/>
    </source>
</evidence>
<dbReference type="Proteomes" id="UP000242188">
    <property type="component" value="Unassembled WGS sequence"/>
</dbReference>
<dbReference type="AlphaFoldDB" id="A0A210QCA7"/>
<feature type="domain" description="C2H2-type" evidence="9">
    <location>
        <begin position="643"/>
        <end position="672"/>
    </location>
</feature>
<keyword evidence="2" id="KW-0677">Repeat</keyword>
<dbReference type="OrthoDB" id="3533395at2759"/>
<dbReference type="InterPro" id="IPR046341">
    <property type="entry name" value="SET_dom_sf"/>
</dbReference>
<dbReference type="PANTHER" id="PTHR16515">
    <property type="entry name" value="PR DOMAIN ZINC FINGER PROTEIN"/>
    <property type="match status" value="1"/>
</dbReference>
<dbReference type="Gene3D" id="3.30.160.60">
    <property type="entry name" value="Classic Zinc Finger"/>
    <property type="match status" value="4"/>
</dbReference>
<feature type="region of interest" description="Disordered" evidence="8">
    <location>
        <begin position="811"/>
        <end position="841"/>
    </location>
</feature>
<feature type="compositionally biased region" description="Polar residues" evidence="8">
    <location>
        <begin position="430"/>
        <end position="450"/>
    </location>
</feature>
<dbReference type="Pfam" id="PF00096">
    <property type="entry name" value="zf-C2H2"/>
    <property type="match status" value="2"/>
</dbReference>
<dbReference type="PROSITE" id="PS50280">
    <property type="entry name" value="SET"/>
    <property type="match status" value="1"/>
</dbReference>
<feature type="domain" description="C2H2-type" evidence="9">
    <location>
        <begin position="702"/>
        <end position="729"/>
    </location>
</feature>
<dbReference type="SMART" id="SM00355">
    <property type="entry name" value="ZnF_C2H2"/>
    <property type="match status" value="7"/>
</dbReference>
<feature type="domain" description="C2H2-type" evidence="9">
    <location>
        <begin position="796"/>
        <end position="824"/>
    </location>
</feature>
<dbReference type="InterPro" id="IPR001214">
    <property type="entry name" value="SET_dom"/>
</dbReference>
<feature type="compositionally biased region" description="Basic and acidic residues" evidence="8">
    <location>
        <begin position="832"/>
        <end position="841"/>
    </location>
</feature>
<gene>
    <name evidence="11" type="ORF">KP79_PYT09312</name>
</gene>
<dbReference type="InterPro" id="IPR050331">
    <property type="entry name" value="Zinc_finger"/>
</dbReference>
<protein>
    <submittedName>
        <fullName evidence="11">Zinc finger protein PLAG1</fullName>
    </submittedName>
</protein>
<keyword evidence="6" id="KW-0804">Transcription</keyword>
<accession>A0A210QCA7</accession>